<sequence length="370" mass="38367">MVSQASTTFCFLSLLSSSVSALALSSFPAEATVLQNILPKLAFPTPTPAPNYHELRRRQEAQRTLLLGPDATCGYFGGNASELPLHLIFLISTSQPIEYHTSPQPWGCTASSTCAFATPTIQVLDTTTTTVPGSVLCCDSASGCPTKPGPTSCVDKAGSDAKTACSGSCLEDERVLKCTSGIYIFCNTIAFPTPSLSALFCNYISNGSPIPAETTFSGQGGRLFTPSTQALPSSTASSITSLSSLSVVETNSATSTSEIVAPTASAEVVKEAKDKKKSNTGAIAGGVVGGIIGLMVAAAVVFFLVRWRGSKKGGVVGDRGEGKSEEGDDIQNSAAKRGDTGAISNKEQDKVEEKLEKEKGGKVEVKVNQA</sequence>
<evidence type="ECO:0000256" key="3">
    <source>
        <dbReference type="SAM" id="SignalP"/>
    </source>
</evidence>
<organism evidence="4 5">
    <name type="scientific">Oculimacula yallundae</name>
    <dbReference type="NCBI Taxonomy" id="86028"/>
    <lineage>
        <taxon>Eukaryota</taxon>
        <taxon>Fungi</taxon>
        <taxon>Dikarya</taxon>
        <taxon>Ascomycota</taxon>
        <taxon>Pezizomycotina</taxon>
        <taxon>Leotiomycetes</taxon>
        <taxon>Helotiales</taxon>
        <taxon>Ploettnerulaceae</taxon>
        <taxon>Oculimacula</taxon>
    </lineage>
</organism>
<keyword evidence="5" id="KW-1185">Reference proteome</keyword>
<gene>
    <name evidence="4" type="ORF">VTL71DRAFT_2478</name>
</gene>
<feature type="region of interest" description="Disordered" evidence="1">
    <location>
        <begin position="312"/>
        <end position="370"/>
    </location>
</feature>
<dbReference type="Gene3D" id="1.20.5.510">
    <property type="entry name" value="Single helix bin"/>
    <property type="match status" value="1"/>
</dbReference>
<protein>
    <submittedName>
        <fullName evidence="4">Uncharacterized protein</fullName>
    </submittedName>
</protein>
<feature type="chain" id="PRO_5047129290" evidence="3">
    <location>
        <begin position="22"/>
        <end position="370"/>
    </location>
</feature>
<dbReference type="EMBL" id="JAZHXI010000011">
    <property type="protein sequence ID" value="KAL2066407.1"/>
    <property type="molecule type" value="Genomic_DNA"/>
</dbReference>
<keyword evidence="2" id="KW-1133">Transmembrane helix</keyword>
<dbReference type="Proteomes" id="UP001595075">
    <property type="component" value="Unassembled WGS sequence"/>
</dbReference>
<comment type="caution">
    <text evidence="4">The sequence shown here is derived from an EMBL/GenBank/DDBJ whole genome shotgun (WGS) entry which is preliminary data.</text>
</comment>
<evidence type="ECO:0000256" key="2">
    <source>
        <dbReference type="SAM" id="Phobius"/>
    </source>
</evidence>
<accession>A0ABR4CA71</accession>
<name>A0ABR4CA71_9HELO</name>
<evidence type="ECO:0000313" key="5">
    <source>
        <dbReference type="Proteomes" id="UP001595075"/>
    </source>
</evidence>
<feature type="transmembrane region" description="Helical" evidence="2">
    <location>
        <begin position="282"/>
        <end position="305"/>
    </location>
</feature>
<feature type="signal peptide" evidence="3">
    <location>
        <begin position="1"/>
        <end position="21"/>
    </location>
</feature>
<keyword evidence="2" id="KW-0472">Membrane</keyword>
<keyword evidence="3" id="KW-0732">Signal</keyword>
<evidence type="ECO:0000256" key="1">
    <source>
        <dbReference type="SAM" id="MobiDB-lite"/>
    </source>
</evidence>
<reference evidence="4 5" key="1">
    <citation type="journal article" date="2024" name="Commun. Biol.">
        <title>Comparative genomic analysis of thermophilic fungi reveals convergent evolutionary adaptations and gene losses.</title>
        <authorList>
            <person name="Steindorff A.S."/>
            <person name="Aguilar-Pontes M.V."/>
            <person name="Robinson A.J."/>
            <person name="Andreopoulos B."/>
            <person name="LaButti K."/>
            <person name="Kuo A."/>
            <person name="Mondo S."/>
            <person name="Riley R."/>
            <person name="Otillar R."/>
            <person name="Haridas S."/>
            <person name="Lipzen A."/>
            <person name="Grimwood J."/>
            <person name="Schmutz J."/>
            <person name="Clum A."/>
            <person name="Reid I.D."/>
            <person name="Moisan M.C."/>
            <person name="Butler G."/>
            <person name="Nguyen T.T.M."/>
            <person name="Dewar K."/>
            <person name="Conant G."/>
            <person name="Drula E."/>
            <person name="Henrissat B."/>
            <person name="Hansel C."/>
            <person name="Singer S."/>
            <person name="Hutchinson M.I."/>
            <person name="de Vries R.P."/>
            <person name="Natvig D.O."/>
            <person name="Powell A.J."/>
            <person name="Tsang A."/>
            <person name="Grigoriev I.V."/>
        </authorList>
    </citation>
    <scope>NUCLEOTIDE SEQUENCE [LARGE SCALE GENOMIC DNA]</scope>
    <source>
        <strain evidence="4 5">CBS 494.80</strain>
    </source>
</reference>
<evidence type="ECO:0000313" key="4">
    <source>
        <dbReference type="EMBL" id="KAL2066407.1"/>
    </source>
</evidence>
<feature type="compositionally biased region" description="Basic and acidic residues" evidence="1">
    <location>
        <begin position="346"/>
        <end position="370"/>
    </location>
</feature>
<keyword evidence="2" id="KW-0812">Transmembrane</keyword>
<proteinExistence type="predicted"/>